<evidence type="ECO:0000313" key="1">
    <source>
        <dbReference type="EMBL" id="SFL26502.1"/>
    </source>
</evidence>
<proteinExistence type="predicted"/>
<name>A0A1I4G8W9_9FIRM</name>
<sequence length="69" mass="7972">MVDQVYYKIQYPLKKAIDLMKDIDNCEAGDISQSLSDYEVEAIEDFINNWNNEGKEKLVSLISQLRASK</sequence>
<gene>
    <name evidence="1" type="ORF">SAMN02983006_00661</name>
</gene>
<organism evidence="1 2">
    <name type="scientific">Halanaerobium salsuginis</name>
    <dbReference type="NCBI Taxonomy" id="29563"/>
    <lineage>
        <taxon>Bacteria</taxon>
        <taxon>Bacillati</taxon>
        <taxon>Bacillota</taxon>
        <taxon>Clostridia</taxon>
        <taxon>Halanaerobiales</taxon>
        <taxon>Halanaerobiaceae</taxon>
        <taxon>Halanaerobium</taxon>
    </lineage>
</organism>
<dbReference type="STRING" id="29563.SAMN02983006_00661"/>
<reference evidence="1 2" key="1">
    <citation type="submission" date="2016-10" db="EMBL/GenBank/DDBJ databases">
        <authorList>
            <person name="de Groot N.N."/>
        </authorList>
    </citation>
    <scope>NUCLEOTIDE SEQUENCE [LARGE SCALE GENOMIC DNA]</scope>
    <source>
        <strain evidence="1 2">ATCC 51327</strain>
    </source>
</reference>
<accession>A0A1I4G8W9</accession>
<dbReference type="RefSeq" id="WP_089859626.1">
    <property type="nucleotide sequence ID" value="NZ_FOTI01000005.1"/>
</dbReference>
<evidence type="ECO:0000313" key="2">
    <source>
        <dbReference type="Proteomes" id="UP000199006"/>
    </source>
</evidence>
<protein>
    <submittedName>
        <fullName evidence="1">Uncharacterized protein</fullName>
    </submittedName>
</protein>
<dbReference type="EMBL" id="FOTI01000005">
    <property type="protein sequence ID" value="SFL26502.1"/>
    <property type="molecule type" value="Genomic_DNA"/>
</dbReference>
<dbReference type="OrthoDB" id="2112582at2"/>
<dbReference type="AlphaFoldDB" id="A0A1I4G8W9"/>
<keyword evidence="2" id="KW-1185">Reference proteome</keyword>
<dbReference type="Proteomes" id="UP000199006">
    <property type="component" value="Unassembled WGS sequence"/>
</dbReference>